<evidence type="ECO:0000256" key="3">
    <source>
        <dbReference type="SAM" id="MobiDB-lite"/>
    </source>
</evidence>
<dbReference type="OrthoDB" id="5391043at2759"/>
<reference evidence="5" key="1">
    <citation type="journal article" date="2020" name="Stud. Mycol.">
        <title>101 Dothideomycetes genomes: a test case for predicting lifestyles and emergence of pathogens.</title>
        <authorList>
            <person name="Haridas S."/>
            <person name="Albert R."/>
            <person name="Binder M."/>
            <person name="Bloem J."/>
            <person name="Labutti K."/>
            <person name="Salamov A."/>
            <person name="Andreopoulos B."/>
            <person name="Baker S."/>
            <person name="Barry K."/>
            <person name="Bills G."/>
            <person name="Bluhm B."/>
            <person name="Cannon C."/>
            <person name="Castanera R."/>
            <person name="Culley D."/>
            <person name="Daum C."/>
            <person name="Ezra D."/>
            <person name="Gonzalez J."/>
            <person name="Henrissat B."/>
            <person name="Kuo A."/>
            <person name="Liang C."/>
            <person name="Lipzen A."/>
            <person name="Lutzoni F."/>
            <person name="Magnuson J."/>
            <person name="Mondo S."/>
            <person name="Nolan M."/>
            <person name="Ohm R."/>
            <person name="Pangilinan J."/>
            <person name="Park H.-J."/>
            <person name="Ramirez L."/>
            <person name="Alfaro M."/>
            <person name="Sun H."/>
            <person name="Tritt A."/>
            <person name="Yoshinaga Y."/>
            <person name="Zwiers L.-H."/>
            <person name="Turgeon B."/>
            <person name="Goodwin S."/>
            <person name="Spatafora J."/>
            <person name="Crous P."/>
            <person name="Grigoriev I."/>
        </authorList>
    </citation>
    <scope>NUCLEOTIDE SEQUENCE</scope>
    <source>
        <strain evidence="5">Tuck. ex Michener</strain>
    </source>
</reference>
<feature type="domain" description="Zn(2)-C6 fungal-type" evidence="4">
    <location>
        <begin position="8"/>
        <end position="36"/>
    </location>
</feature>
<evidence type="ECO:0000259" key="4">
    <source>
        <dbReference type="PROSITE" id="PS50048"/>
    </source>
</evidence>
<dbReference type="InterPro" id="IPR021858">
    <property type="entry name" value="Fun_TF"/>
</dbReference>
<dbReference type="GO" id="GO:0000981">
    <property type="term" value="F:DNA-binding transcription factor activity, RNA polymerase II-specific"/>
    <property type="evidence" value="ECO:0007669"/>
    <property type="project" value="InterPro"/>
</dbReference>
<evidence type="ECO:0000256" key="2">
    <source>
        <dbReference type="ARBA" id="ARBA00023242"/>
    </source>
</evidence>
<feature type="region of interest" description="Disordered" evidence="3">
    <location>
        <begin position="897"/>
        <end position="919"/>
    </location>
</feature>
<feature type="region of interest" description="Disordered" evidence="3">
    <location>
        <begin position="605"/>
        <end position="654"/>
    </location>
</feature>
<name>A0A6A6HC22_VIRVR</name>
<feature type="region of interest" description="Disordered" evidence="3">
    <location>
        <begin position="672"/>
        <end position="697"/>
    </location>
</feature>
<dbReference type="CDD" id="cd00067">
    <property type="entry name" value="GAL4"/>
    <property type="match status" value="1"/>
</dbReference>
<dbReference type="Pfam" id="PF00172">
    <property type="entry name" value="Zn_clus"/>
    <property type="match status" value="1"/>
</dbReference>
<evidence type="ECO:0000256" key="1">
    <source>
        <dbReference type="ARBA" id="ARBA00004123"/>
    </source>
</evidence>
<dbReference type="PROSITE" id="PS50048">
    <property type="entry name" value="ZN2_CY6_FUNGAL_2"/>
    <property type="match status" value="1"/>
</dbReference>
<evidence type="ECO:0000313" key="6">
    <source>
        <dbReference type="Proteomes" id="UP000800092"/>
    </source>
</evidence>
<keyword evidence="6" id="KW-1185">Reference proteome</keyword>
<dbReference type="Pfam" id="PF11951">
    <property type="entry name" value="Fungal_trans_2"/>
    <property type="match status" value="1"/>
</dbReference>
<dbReference type="GO" id="GO:0045944">
    <property type="term" value="P:positive regulation of transcription by RNA polymerase II"/>
    <property type="evidence" value="ECO:0007669"/>
    <property type="project" value="TreeGrafter"/>
</dbReference>
<feature type="compositionally biased region" description="Low complexity" evidence="3">
    <location>
        <begin position="672"/>
        <end position="686"/>
    </location>
</feature>
<protein>
    <recommendedName>
        <fullName evidence="4">Zn(2)-C6 fungal-type domain-containing protein</fullName>
    </recommendedName>
</protein>
<keyword evidence="2" id="KW-0539">Nucleus</keyword>
<dbReference type="InterPro" id="IPR036864">
    <property type="entry name" value="Zn2-C6_fun-type_DNA-bd_sf"/>
</dbReference>
<dbReference type="EMBL" id="ML991790">
    <property type="protein sequence ID" value="KAF2235676.1"/>
    <property type="molecule type" value="Genomic_DNA"/>
</dbReference>
<feature type="compositionally biased region" description="Basic and acidic residues" evidence="3">
    <location>
        <begin position="899"/>
        <end position="909"/>
    </location>
</feature>
<feature type="non-terminal residue" evidence="5">
    <location>
        <position position="1"/>
    </location>
</feature>
<accession>A0A6A6HC22</accession>
<dbReference type="Gene3D" id="4.10.240.10">
    <property type="entry name" value="Zn(2)-C6 fungal-type DNA-binding domain"/>
    <property type="match status" value="1"/>
</dbReference>
<gene>
    <name evidence="5" type="ORF">EV356DRAFT_416118</name>
</gene>
<dbReference type="PROSITE" id="PS00463">
    <property type="entry name" value="ZN2_CY6_FUNGAL_1"/>
    <property type="match status" value="1"/>
</dbReference>
<dbReference type="PANTHER" id="PTHR37534:SF23">
    <property type="entry name" value="ZN(II)2CYS6 TRANSCRIPTION FACTOR (EUROFUNG)"/>
    <property type="match status" value="1"/>
</dbReference>
<dbReference type="InterPro" id="IPR001138">
    <property type="entry name" value="Zn2Cys6_DnaBD"/>
</dbReference>
<dbReference type="GO" id="GO:0000976">
    <property type="term" value="F:transcription cis-regulatory region binding"/>
    <property type="evidence" value="ECO:0007669"/>
    <property type="project" value="TreeGrafter"/>
</dbReference>
<feature type="non-terminal residue" evidence="5">
    <location>
        <position position="950"/>
    </location>
</feature>
<evidence type="ECO:0000313" key="5">
    <source>
        <dbReference type="EMBL" id="KAF2235676.1"/>
    </source>
</evidence>
<dbReference type="PANTHER" id="PTHR37534">
    <property type="entry name" value="TRANSCRIPTIONAL ACTIVATOR PROTEIN UGA3"/>
    <property type="match status" value="1"/>
</dbReference>
<proteinExistence type="predicted"/>
<comment type="subcellular location">
    <subcellularLocation>
        <location evidence="1">Nucleus</location>
    </subcellularLocation>
</comment>
<dbReference type="GO" id="GO:0005634">
    <property type="term" value="C:nucleus"/>
    <property type="evidence" value="ECO:0007669"/>
    <property type="project" value="UniProtKB-SubCell"/>
</dbReference>
<dbReference type="SMART" id="SM00066">
    <property type="entry name" value="GAL4"/>
    <property type="match status" value="1"/>
</dbReference>
<dbReference type="AlphaFoldDB" id="A0A6A6HC22"/>
<dbReference type="Proteomes" id="UP000800092">
    <property type="component" value="Unassembled WGS sequence"/>
</dbReference>
<dbReference type="SUPFAM" id="SSF57701">
    <property type="entry name" value="Zn2/Cys6 DNA-binding domain"/>
    <property type="match status" value="1"/>
</dbReference>
<organism evidence="5 6">
    <name type="scientific">Viridothelium virens</name>
    <name type="common">Speckled blister lichen</name>
    <name type="synonym">Trypethelium virens</name>
    <dbReference type="NCBI Taxonomy" id="1048519"/>
    <lineage>
        <taxon>Eukaryota</taxon>
        <taxon>Fungi</taxon>
        <taxon>Dikarya</taxon>
        <taxon>Ascomycota</taxon>
        <taxon>Pezizomycotina</taxon>
        <taxon>Dothideomycetes</taxon>
        <taxon>Dothideomycetes incertae sedis</taxon>
        <taxon>Trypetheliales</taxon>
        <taxon>Trypetheliaceae</taxon>
        <taxon>Viridothelium</taxon>
    </lineage>
</organism>
<dbReference type="GO" id="GO:0008270">
    <property type="term" value="F:zinc ion binding"/>
    <property type="evidence" value="ECO:0007669"/>
    <property type="project" value="InterPro"/>
</dbReference>
<sequence>SRRRTKTGCLTCRKRRIKCGEERPICNNCIKSKRHCEGYNPRVVFKPPNTDFRVPGGQQDYGVAGDPVPATTGHNQFMGTFFQYGTPQSEQVRQQVPLPDQYPSSSEAYEQPFVQAQFPASGQPPPTPVSANLQAQRTFDYTQYGAYSSPTPIHASTPITITAQTPDTSFTMPFHGLPSEQQLPASTYPASQPVGIWYQLPSGLTISPSQDLEQAAIENEDDDYYDVHSDEDMEIDPTEASLVGYGSQHLGQVMKLHQANTDDLHARRFDSFLYAGILDSYRAEWVASPLKNPQTARVFAHFVNATGPNISIFERHTRNTSVLFSDGPVPKYEQGLWTYTMPMMALHHQGLLHAILALSSIHIAKIQKASITPSFKHYAYSLKRIRHCLGHPRKRNQITTLAASLLLGFYEIMAAEHSKWSSHLAGARQLLNEIDFAGMHKELRQKKAQRQAYEALEAQRSRALGYHHNLRRPSQQWQPDEIPDIDEGIISHLMGHEVRYDEYGHVYGRPSTPQINPAEVDLGRFEVWQDLHWWYCKQDAYQSIVSGNQLLRDFRRWSDCPPRGPINSANAVVGSNDHVFLLLARVADFAARDRDRKLKVLAANGGVWRPPSGPASGPRGPPGPTQHADDPNASRPLSSAPNTSGAQAGPPGIPMSQIPFYGMIPSSEVYMPSSYSSHRGQSTYQPTSPPQTPSTSTYDLNAATTAATAEWTRILAAVSSFPSHLGGHFQPLTAEEQPPPMSPFGPALCYRSYDISAMWLIYHMTQIILQRSHPSMPVAAMLAQGIAARQTADHALAIGRIAAGIVPNPMPARLNPSLGAALTESTMPLFFAGVQYREYAQREWLVTRVRNIEERTGWASAGLIATGCEKAWVKAYEAGRGPKWEEDRRREMVAQGREQAVDGGERVAQGEDQDDVDQTDRRLLRTSEKARLHWAMGIMGMEEDVKRMSM</sequence>
<feature type="compositionally biased region" description="Polar residues" evidence="3">
    <location>
        <begin position="635"/>
        <end position="646"/>
    </location>
</feature>